<feature type="domain" description="Histidine kinase/HSP90-like ATPase" evidence="10">
    <location>
        <begin position="320"/>
        <end position="413"/>
    </location>
</feature>
<evidence type="ECO:0000256" key="4">
    <source>
        <dbReference type="ARBA" id="ARBA00022692"/>
    </source>
</evidence>
<keyword evidence="5 12" id="KW-0418">Kinase</keyword>
<proteinExistence type="predicted"/>
<reference evidence="12 13" key="1">
    <citation type="submission" date="2018-08" db="EMBL/GenBank/DDBJ databases">
        <title>Microbacterium lemovicicum sp. nov., a bacterium isolated from a natural uranium-rich soil.</title>
        <authorList>
            <person name="ORTET P."/>
        </authorList>
    </citation>
    <scope>NUCLEOTIDE SEQUENCE [LARGE SCALE GENOMIC DNA]</scope>
    <source>
        <strain evidence="12 13">Viu22</strain>
    </source>
</reference>
<dbReference type="PANTHER" id="PTHR24421:SF37">
    <property type="entry name" value="SENSOR HISTIDINE KINASE NARS"/>
    <property type="match status" value="1"/>
</dbReference>
<evidence type="ECO:0000256" key="3">
    <source>
        <dbReference type="ARBA" id="ARBA00022679"/>
    </source>
</evidence>
<keyword evidence="2" id="KW-1003">Cell membrane</keyword>
<dbReference type="CDD" id="cd16917">
    <property type="entry name" value="HATPase_UhpB-NarQ-NarX-like"/>
    <property type="match status" value="1"/>
</dbReference>
<dbReference type="Pfam" id="PF07730">
    <property type="entry name" value="HisKA_3"/>
    <property type="match status" value="1"/>
</dbReference>
<evidence type="ECO:0000256" key="1">
    <source>
        <dbReference type="ARBA" id="ARBA00004651"/>
    </source>
</evidence>
<protein>
    <submittedName>
        <fullName evidence="12">Sensor histidine kinase LiaS</fullName>
        <ecNumber evidence="12">2.7.13.3</ecNumber>
    </submittedName>
</protein>
<evidence type="ECO:0000259" key="11">
    <source>
        <dbReference type="Pfam" id="PF07730"/>
    </source>
</evidence>
<dbReference type="InterPro" id="IPR029151">
    <property type="entry name" value="Sensor-like_sf"/>
</dbReference>
<accession>A0A3S9WF03</accession>
<name>A0A3S9WF03_9MICO</name>
<gene>
    <name evidence="12" type="primary">liaS</name>
    <name evidence="12" type="ORF">CVS47_03289</name>
</gene>
<evidence type="ECO:0000256" key="2">
    <source>
        <dbReference type="ARBA" id="ARBA00022475"/>
    </source>
</evidence>
<keyword evidence="7" id="KW-0902">Two-component regulatory system</keyword>
<dbReference type="OrthoDB" id="144293at2"/>
<evidence type="ECO:0000313" key="13">
    <source>
        <dbReference type="Proteomes" id="UP000276888"/>
    </source>
</evidence>
<keyword evidence="13" id="KW-1185">Reference proteome</keyword>
<evidence type="ECO:0000259" key="10">
    <source>
        <dbReference type="Pfam" id="PF02518"/>
    </source>
</evidence>
<dbReference type="PANTHER" id="PTHR24421">
    <property type="entry name" value="NITRATE/NITRITE SENSOR PROTEIN NARX-RELATED"/>
    <property type="match status" value="1"/>
</dbReference>
<dbReference type="GO" id="GO:0046983">
    <property type="term" value="F:protein dimerization activity"/>
    <property type="evidence" value="ECO:0007669"/>
    <property type="project" value="InterPro"/>
</dbReference>
<dbReference type="Gene3D" id="1.20.5.1930">
    <property type="match status" value="1"/>
</dbReference>
<dbReference type="GO" id="GO:0000155">
    <property type="term" value="F:phosphorelay sensor kinase activity"/>
    <property type="evidence" value="ECO:0007669"/>
    <property type="project" value="InterPro"/>
</dbReference>
<dbReference type="EMBL" id="CP031423">
    <property type="protein sequence ID" value="AZS38630.1"/>
    <property type="molecule type" value="Genomic_DNA"/>
</dbReference>
<dbReference type="Gene3D" id="3.30.565.10">
    <property type="entry name" value="Histidine kinase-like ATPase, C-terminal domain"/>
    <property type="match status" value="1"/>
</dbReference>
<dbReference type="InterPro" id="IPR011712">
    <property type="entry name" value="Sig_transdc_His_kin_sub3_dim/P"/>
</dbReference>
<dbReference type="AlphaFoldDB" id="A0A3S9WF03"/>
<comment type="subcellular location">
    <subcellularLocation>
        <location evidence="1">Cell membrane</location>
        <topology evidence="1">Multi-pass membrane protein</topology>
    </subcellularLocation>
</comment>
<feature type="domain" description="Signal transduction histidine kinase subgroup 3 dimerisation and phosphoacceptor" evidence="11">
    <location>
        <begin position="213"/>
        <end position="280"/>
    </location>
</feature>
<sequence length="424" mass="44833">MLIAVGLLGAFAAQWLAEREAVNDAATIADVLAEAVVQPAVTDALADGDPAAAGVMDALVRTRVLGDEVTRVKIWSPDGEVLYADEPQLIGRTFPLDEAQREALSDPQTRADVSDLDEAENEFETGGRLLEVYRPVWAPDGRQLLFEVYFPYEPVAARAEGLWRGFAGVTTSSLLLLVVLTAPIVWRLLRGLRTEERRRTALLEHAVDASDAERRRIAGSLHDGPVQELIATTFAAESAAGEAVRRGDEGAAAQLRGVAASVRGNIRVLRSLLVDIYPAGLAAAGLPQALDDLAATTRTRGVDVRVTIAPDLPPLSAEQERLVHRIAQEALRNVAAHAAPCRARVDLRGAPGGDVLLEVSDDGPGFDLAQVTSRPAEGHLGTRVLVDLATEAGAELSVAAAPGRGAAWRLRIPGGRSQGEGSGA</sequence>
<dbReference type="InterPro" id="IPR003594">
    <property type="entry name" value="HATPase_dom"/>
</dbReference>
<dbReference type="InterPro" id="IPR036890">
    <property type="entry name" value="HATPase_C_sf"/>
</dbReference>
<evidence type="ECO:0000256" key="8">
    <source>
        <dbReference type="ARBA" id="ARBA00023136"/>
    </source>
</evidence>
<dbReference type="Pfam" id="PF02518">
    <property type="entry name" value="HATPase_c"/>
    <property type="match status" value="1"/>
</dbReference>
<dbReference type="GO" id="GO:0005886">
    <property type="term" value="C:plasma membrane"/>
    <property type="evidence" value="ECO:0007669"/>
    <property type="project" value="UniProtKB-SubCell"/>
</dbReference>
<dbReference type="Proteomes" id="UP000276888">
    <property type="component" value="Chromosome"/>
</dbReference>
<keyword evidence="8 9" id="KW-0472">Membrane</keyword>
<dbReference type="EC" id="2.7.13.3" evidence="12"/>
<evidence type="ECO:0000256" key="6">
    <source>
        <dbReference type="ARBA" id="ARBA00022989"/>
    </source>
</evidence>
<evidence type="ECO:0000256" key="7">
    <source>
        <dbReference type="ARBA" id="ARBA00023012"/>
    </source>
</evidence>
<dbReference type="InterPro" id="IPR050482">
    <property type="entry name" value="Sensor_HK_TwoCompSys"/>
</dbReference>
<organism evidence="12 13">
    <name type="scientific">Microbacterium lemovicicum</name>
    <dbReference type="NCBI Taxonomy" id="1072463"/>
    <lineage>
        <taxon>Bacteria</taxon>
        <taxon>Bacillati</taxon>
        <taxon>Actinomycetota</taxon>
        <taxon>Actinomycetes</taxon>
        <taxon>Micrococcales</taxon>
        <taxon>Microbacteriaceae</taxon>
        <taxon>Microbacterium</taxon>
    </lineage>
</organism>
<dbReference type="SUPFAM" id="SSF103190">
    <property type="entry name" value="Sensory domain-like"/>
    <property type="match status" value="1"/>
</dbReference>
<dbReference type="SUPFAM" id="SSF55874">
    <property type="entry name" value="ATPase domain of HSP90 chaperone/DNA topoisomerase II/histidine kinase"/>
    <property type="match status" value="1"/>
</dbReference>
<evidence type="ECO:0000256" key="9">
    <source>
        <dbReference type="SAM" id="Phobius"/>
    </source>
</evidence>
<feature type="transmembrane region" description="Helical" evidence="9">
    <location>
        <begin position="162"/>
        <end position="189"/>
    </location>
</feature>
<keyword evidence="3 12" id="KW-0808">Transferase</keyword>
<evidence type="ECO:0000256" key="5">
    <source>
        <dbReference type="ARBA" id="ARBA00022777"/>
    </source>
</evidence>
<keyword evidence="4 9" id="KW-0812">Transmembrane</keyword>
<dbReference type="KEGG" id="mlv:CVS47_03289"/>
<dbReference type="RefSeq" id="WP_127097030.1">
    <property type="nucleotide sequence ID" value="NZ_CP031423.1"/>
</dbReference>
<evidence type="ECO:0000313" key="12">
    <source>
        <dbReference type="EMBL" id="AZS38630.1"/>
    </source>
</evidence>
<keyword evidence="6 9" id="KW-1133">Transmembrane helix</keyword>